<proteinExistence type="inferred from homology"/>
<reference evidence="8" key="2">
    <citation type="journal article" date="2022" name="Elife">
        <title>Obligate sexual reproduction of a homothallic fungus closely related to the Cryptococcus pathogenic species complex.</title>
        <authorList>
            <person name="Passer A.R."/>
            <person name="Clancey S.A."/>
            <person name="Shea T."/>
            <person name="David-Palma M."/>
            <person name="Averette A.F."/>
            <person name="Boekhout T."/>
            <person name="Porcel B.M."/>
            <person name="Nowrousian M."/>
            <person name="Cuomo C.A."/>
            <person name="Sun S."/>
            <person name="Heitman J."/>
            <person name="Coelho M.A."/>
        </authorList>
    </citation>
    <scope>NUCLEOTIDE SEQUENCE</scope>
    <source>
        <strain evidence="8">CBS 7841</strain>
    </source>
</reference>
<evidence type="ECO:0008006" key="10">
    <source>
        <dbReference type="Google" id="ProtNLM"/>
    </source>
</evidence>
<feature type="compositionally biased region" description="Low complexity" evidence="7">
    <location>
        <begin position="489"/>
        <end position="508"/>
    </location>
</feature>
<keyword evidence="5" id="KW-0677">Repeat</keyword>
<accession>A0AAJ8JS47</accession>
<dbReference type="Proteomes" id="UP000094043">
    <property type="component" value="Chromosome 3"/>
</dbReference>
<evidence type="ECO:0000256" key="3">
    <source>
        <dbReference type="ARBA" id="ARBA00022490"/>
    </source>
</evidence>
<dbReference type="EMBL" id="CP143786">
    <property type="protein sequence ID" value="WVN87455.1"/>
    <property type="molecule type" value="Genomic_DNA"/>
</dbReference>
<evidence type="ECO:0000256" key="6">
    <source>
        <dbReference type="SAM" id="Coils"/>
    </source>
</evidence>
<keyword evidence="9" id="KW-1185">Reference proteome</keyword>
<evidence type="ECO:0000313" key="8">
    <source>
        <dbReference type="EMBL" id="WVN87455.1"/>
    </source>
</evidence>
<evidence type="ECO:0000256" key="4">
    <source>
        <dbReference type="ARBA" id="ARBA00022574"/>
    </source>
</evidence>
<dbReference type="InterPro" id="IPR036322">
    <property type="entry name" value="WD40_repeat_dom_sf"/>
</dbReference>
<dbReference type="PANTHER" id="PTHR15598:SF5">
    <property type="entry name" value="ENHANCER OF MRNA-DECAPPING PROTEIN 4"/>
    <property type="match status" value="1"/>
</dbReference>
<comment type="similarity">
    <text evidence="2">Belongs to the WD repeat EDC4 family.</text>
</comment>
<dbReference type="SUPFAM" id="SSF50978">
    <property type="entry name" value="WD40 repeat-like"/>
    <property type="match status" value="1"/>
</dbReference>
<feature type="compositionally biased region" description="Pro residues" evidence="7">
    <location>
        <begin position="1"/>
        <end position="16"/>
    </location>
</feature>
<keyword evidence="6" id="KW-0175">Coiled coil</keyword>
<dbReference type="GO" id="GO:0031087">
    <property type="term" value="P:deadenylation-independent decapping of nuclear-transcribed mRNA"/>
    <property type="evidence" value="ECO:0007669"/>
    <property type="project" value="InterPro"/>
</dbReference>
<protein>
    <recommendedName>
        <fullName evidence="10">Enhancer of mRNA-decapping protein 4</fullName>
    </recommendedName>
</protein>
<feature type="region of interest" description="Disordered" evidence="7">
    <location>
        <begin position="64"/>
        <end position="85"/>
    </location>
</feature>
<comment type="subcellular location">
    <subcellularLocation>
        <location evidence="1">Cytoplasm</location>
        <location evidence="1">P-body</location>
    </subcellularLocation>
</comment>
<reference evidence="8" key="3">
    <citation type="submission" date="2024-01" db="EMBL/GenBank/DDBJ databases">
        <authorList>
            <person name="Coelho M.A."/>
            <person name="David-Palma M."/>
            <person name="Shea T."/>
            <person name="Sun S."/>
            <person name="Cuomo C.A."/>
            <person name="Heitman J."/>
        </authorList>
    </citation>
    <scope>NUCLEOTIDE SEQUENCE</scope>
    <source>
        <strain evidence="8">CBS 7841</strain>
    </source>
</reference>
<dbReference type="GO" id="GO:0000932">
    <property type="term" value="C:P-body"/>
    <property type="evidence" value="ECO:0007669"/>
    <property type="project" value="UniProtKB-SubCell"/>
</dbReference>
<organism evidence="8 9">
    <name type="scientific">Cryptococcus depauperatus CBS 7841</name>
    <dbReference type="NCBI Taxonomy" id="1295531"/>
    <lineage>
        <taxon>Eukaryota</taxon>
        <taxon>Fungi</taxon>
        <taxon>Dikarya</taxon>
        <taxon>Basidiomycota</taxon>
        <taxon>Agaricomycotina</taxon>
        <taxon>Tremellomycetes</taxon>
        <taxon>Tremellales</taxon>
        <taxon>Cryptococcaceae</taxon>
        <taxon>Cryptococcus</taxon>
    </lineage>
</organism>
<dbReference type="KEGG" id="cdep:91086847"/>
<feature type="region of interest" description="Disordered" evidence="7">
    <location>
        <begin position="489"/>
        <end position="581"/>
    </location>
</feature>
<dbReference type="GeneID" id="91086847"/>
<dbReference type="InterPro" id="IPR045152">
    <property type="entry name" value="EDC4-like"/>
</dbReference>
<dbReference type="PANTHER" id="PTHR15598">
    <property type="entry name" value="ENHANCER OF MRNA-DECAPPING PROTEIN 4"/>
    <property type="match status" value="1"/>
</dbReference>
<keyword evidence="3" id="KW-0963">Cytoplasm</keyword>
<dbReference type="AlphaFoldDB" id="A0AAJ8JS47"/>
<dbReference type="RefSeq" id="XP_066068155.1">
    <property type="nucleotide sequence ID" value="XM_066212058.1"/>
</dbReference>
<feature type="region of interest" description="Disordered" evidence="7">
    <location>
        <begin position="1"/>
        <end position="38"/>
    </location>
</feature>
<gene>
    <name evidence="8" type="ORF">L203_102636</name>
</gene>
<reference evidence="8" key="1">
    <citation type="submission" date="2016-06" db="EMBL/GenBank/DDBJ databases">
        <authorList>
            <person name="Cuomo C."/>
            <person name="Litvintseva A."/>
            <person name="Heitman J."/>
            <person name="Chen Y."/>
            <person name="Sun S."/>
            <person name="Springer D."/>
            <person name="Dromer F."/>
            <person name="Young S."/>
            <person name="Zeng Q."/>
            <person name="Chapman S."/>
            <person name="Gujja S."/>
            <person name="Saif S."/>
            <person name="Birren B."/>
        </authorList>
    </citation>
    <scope>NUCLEOTIDE SEQUENCE</scope>
    <source>
        <strain evidence="8">CBS 7841</strain>
    </source>
</reference>
<feature type="coiled-coil region" evidence="6">
    <location>
        <begin position="760"/>
        <end position="787"/>
    </location>
</feature>
<keyword evidence="4" id="KW-0853">WD repeat</keyword>
<feature type="compositionally biased region" description="Polar residues" evidence="7">
    <location>
        <begin position="537"/>
        <end position="546"/>
    </location>
</feature>
<evidence type="ECO:0000256" key="2">
    <source>
        <dbReference type="ARBA" id="ARBA00009639"/>
    </source>
</evidence>
<sequence>MLPISPKEPSPAPPPLSLNDLFKNISPAQPPSTSPGQKAKLLDMLSTTQQDKFAFVSPFDALNTTPSPQPVSEKPSEEQAVEGSGGYHAYQLTKGKIRLLDSRSGARLMLQAQTPTPGPVLDLSVNPVYIAALASDRSIWVWRIPSSWTYDNPPVDLCLVAHTMNGPIGAVQKIQWVRKNGGDSLVVGGEGGVVVLEISKERGVRNVEDVFKSKTLLKTSGNMVDFCVNANNTAIGLLSSTSTFTLYNLTTYNRVWQRSLPSSCPNLPLTSCQFVETNILIGRERNTCFDLVQITADLAVLSSITLQALGAGDQHYAQALYDPYSSLLFIAPHLRSSLLVFHYTLKNTQPIRDVSLPNGPRVVAFDKLAELPLDKENRDSTDLVPLGDVQSLAIISNVGNDQGWDQNIELFWSCAAGFGSGVLGLKGVEMIGGGKKIEPEQAPAVAHESASNTASSAVAIADEVAMAEPASTIAPALATLAPAFIPAATSSTRTTTPSSVEATSTGIKGIKKEKKSQKSTPAISTKSLPEEDALSVPASSQSTAHETGTKSKKNKKEKMPAQSIHPLSNAQGNEIERPEEAEKSLDTIALSRMEQNIISQFKDVLSSELSPLASSSYYVSSPQFTSSLSSSLSVPVSFSILSTVKPALEKCVKEEVAKLEQSLKGGVTSQVGRTVEVEMGKIGKNLEKSLGSVISRTVASAIHTSVDRLIQESIQTTLLPALTSTTQNLTEHLLSEMRSELLQIRKELEPPSAKDAHRGQVSAEEEMKRVTQELEEMKNMLSGLKEIVLGRGTTGGLGRSFVNNHPPAPEQVTGPAPVPAFNAPVSTSQTIPLPIPSSTSAGVSKLPSPEELNDTFLLALSAQKVPVTLQLVSDHLAMTDYLFSMQNGKAVLVQAVLLTLLHRVSVALSELPPSHPLYIHLLTWSRRSVILLDSKDASIASYLVRVLSIVQDLLNRLLAGPHIDPHIGQIIREILNVTDEKLRLASY</sequence>
<evidence type="ECO:0000256" key="1">
    <source>
        <dbReference type="ARBA" id="ARBA00004201"/>
    </source>
</evidence>
<evidence type="ECO:0000256" key="5">
    <source>
        <dbReference type="ARBA" id="ARBA00022737"/>
    </source>
</evidence>
<dbReference type="InterPro" id="IPR015943">
    <property type="entry name" value="WD40/YVTN_repeat-like_dom_sf"/>
</dbReference>
<dbReference type="Gene3D" id="2.130.10.10">
    <property type="entry name" value="YVTN repeat-like/Quinoprotein amine dehydrogenase"/>
    <property type="match status" value="1"/>
</dbReference>
<evidence type="ECO:0000313" key="9">
    <source>
        <dbReference type="Proteomes" id="UP000094043"/>
    </source>
</evidence>
<name>A0AAJ8JS47_9TREE</name>
<evidence type="ECO:0000256" key="7">
    <source>
        <dbReference type="SAM" id="MobiDB-lite"/>
    </source>
</evidence>